<reference evidence="16" key="12">
    <citation type="submission" date="2018-05" db="EMBL/GenBank/DDBJ databases">
        <authorList>
            <person name="Peng X.Y."/>
            <person name="Xu Y.F."/>
            <person name="Luo D."/>
            <person name="Yu J."/>
            <person name="Gu J.Y."/>
        </authorList>
    </citation>
    <scope>NUCLEOTIDE SEQUENCE</scope>
    <source>
        <strain evidence="17">LR10</strain>
        <strain evidence="16">LR9</strain>
    </source>
</reference>
<evidence type="ECO:0000313" key="16">
    <source>
        <dbReference type="EMBL" id="PWT36484.1"/>
    </source>
</evidence>
<dbReference type="RefSeq" id="WP_003665350.1">
    <property type="nucleotide sequence ID" value="NZ_CABFNG010000004.1"/>
</dbReference>
<dbReference type="EMBL" id="MIMU01000101">
    <property type="protein sequence ID" value="OTA83821.1"/>
    <property type="molecule type" value="Genomic_DNA"/>
</dbReference>
<evidence type="ECO:0000313" key="17">
    <source>
        <dbReference type="EMBL" id="PWT42033.1"/>
    </source>
</evidence>
<reference evidence="24" key="1">
    <citation type="submission" date="2015-10" db="EMBL/GenBank/DDBJ databases">
        <authorList>
            <person name="Crossman L.C."/>
        </authorList>
    </citation>
    <scope>NUCLEOTIDE SEQUENCE [LARGE SCALE GENOMIC DNA]</scope>
    <source>
        <strain evidence="24">20-2</strain>
    </source>
</reference>
<dbReference type="Proteomes" id="UP000441557">
    <property type="component" value="Unassembled WGS sequence"/>
</dbReference>
<dbReference type="Proteomes" id="UP000452188">
    <property type="component" value="Unassembled WGS sequence"/>
</dbReference>
<evidence type="ECO:0000313" key="30">
    <source>
        <dbReference type="Proteomes" id="UP000587270"/>
    </source>
</evidence>
<dbReference type="Proteomes" id="UP000184174">
    <property type="component" value="Unassembled WGS sequence"/>
</dbReference>
<evidence type="ECO:0000313" key="27">
    <source>
        <dbReference type="Proteomes" id="UP000430985"/>
    </source>
</evidence>
<dbReference type="EMBL" id="WJMZ01000001">
    <property type="protein sequence ID" value="MRG83042.1"/>
    <property type="molecule type" value="Genomic_DNA"/>
</dbReference>
<name>A0A098QU23_LIMRT</name>
<dbReference type="EMBL" id="JABAFN010000037">
    <property type="protein sequence ID" value="NME22710.1"/>
    <property type="molecule type" value="Genomic_DNA"/>
</dbReference>
<dbReference type="EMBL" id="WJNE01000007">
    <property type="protein sequence ID" value="MRG68834.1"/>
    <property type="molecule type" value="Genomic_DNA"/>
</dbReference>
<dbReference type="Proteomes" id="UP000587270">
    <property type="component" value="Unassembled WGS sequence"/>
</dbReference>
<keyword evidence="1" id="KW-0812">Transmembrane</keyword>
<evidence type="ECO:0000256" key="1">
    <source>
        <dbReference type="SAM" id="Phobius"/>
    </source>
</evidence>
<dbReference type="EMBL" id="MCNS01000006">
    <property type="protein sequence ID" value="OCX48808.1"/>
    <property type="molecule type" value="Genomic_DNA"/>
</dbReference>
<evidence type="ECO:0000313" key="28">
    <source>
        <dbReference type="Proteomes" id="UP000441557"/>
    </source>
</evidence>
<dbReference type="EMBL" id="PZQO01000002">
    <property type="protein sequence ID" value="PTM30648.1"/>
    <property type="molecule type" value="Genomic_DNA"/>
</dbReference>
<evidence type="ECO:0000313" key="20">
    <source>
        <dbReference type="Proteomes" id="UP000189795"/>
    </source>
</evidence>
<evidence type="ECO:0000313" key="7">
    <source>
        <dbReference type="EMBL" id="MRG83042.1"/>
    </source>
</evidence>
<evidence type="ECO:0000313" key="21">
    <source>
        <dbReference type="Proteomes" id="UP000194219"/>
    </source>
</evidence>
<dbReference type="EMBL" id="WJMV01000004">
    <property type="protein sequence ID" value="MRG74652.1"/>
    <property type="molecule type" value="Genomic_DNA"/>
</dbReference>
<protein>
    <recommendedName>
        <fullName evidence="32">DUF2628 domain-containing protein</fullName>
    </recommendedName>
</protein>
<feature type="transmembrane region" description="Helical" evidence="1">
    <location>
        <begin position="90"/>
        <end position="110"/>
    </location>
</feature>
<dbReference type="EMBL" id="NFHN01000025">
    <property type="protein sequence ID" value="OUN47068.1"/>
    <property type="molecule type" value="Genomic_DNA"/>
</dbReference>
<reference evidence="4" key="17">
    <citation type="submission" date="2022-08" db="EMBL/GenBank/DDBJ databases">
        <authorList>
            <person name="Huang K."/>
        </authorList>
    </citation>
    <scope>NUCLEOTIDE SEQUENCE</scope>
    <source>
        <strain evidence="4">RGW1</strain>
    </source>
</reference>
<dbReference type="EMBL" id="LN887595">
    <property type="protein sequence ID" value="CUR41082.1"/>
    <property type="molecule type" value="Genomic_DNA"/>
</dbReference>
<reference evidence="15 25" key="11">
    <citation type="submission" date="2018-03" db="EMBL/GenBank/DDBJ databases">
        <title>Genome Sequences of Lactobacillus sp. Isolates from Traditional Turkish Sourdough.</title>
        <authorList>
            <person name="Skory C.D."/>
            <person name="Dertli E."/>
        </authorList>
    </citation>
    <scope>NUCLEOTIDE SEQUENCE [LARGE SCALE GENOMIC DNA]</scope>
    <source>
        <strain evidence="15 25">E81</strain>
    </source>
</reference>
<gene>
    <name evidence="11" type="ORF">B5D07_00515</name>
    <name evidence="14" type="ORF">B5G22_06900</name>
    <name evidence="9" type="ORF">BFD03_04230</name>
    <name evidence="12" type="ORF">BHL82_07400</name>
    <name evidence="13" type="ORF">BHL83_05880</name>
    <name evidence="10" type="ORF">BJI45_08080</name>
    <name evidence="15" type="ORF">DA796_00635</name>
    <name evidence="17" type="ORF">DKZ22_04920</name>
    <name evidence="16" type="ORF">DKZ35_10095</name>
    <name evidence="6" type="ORF">GIX79_02550</name>
    <name evidence="7" type="ORF">GIX80_01300</name>
    <name evidence="5" type="ORF">GIX83_03095</name>
    <name evidence="8" type="ORF">HF865_08385</name>
    <name evidence="3" type="ORF">LMB76_09295</name>
    <name evidence="2" type="ORF">LRLP16767_LR202_01142</name>
    <name evidence="4" type="ORF">NX099_09775</name>
</gene>
<reference evidence="13 21" key="5">
    <citation type="submission" date="2016-09" db="EMBL/GenBank/DDBJ databases">
        <title>Lactobacillus reuteri KLR3006, genome sequencing and assembly.</title>
        <authorList>
            <person name="Lee J.-Y."/>
            <person name="Kim E.B."/>
            <person name="Choi Y.-J."/>
        </authorList>
    </citation>
    <scope>NUCLEOTIDE SEQUENCE [LARGE SCALE GENOMIC DNA]</scope>
    <source>
        <strain evidence="13 21">KLR3006</strain>
    </source>
</reference>
<keyword evidence="1" id="KW-1133">Transmembrane helix</keyword>
<evidence type="ECO:0000313" key="3">
    <source>
        <dbReference type="EMBL" id="MCC4478403.1"/>
    </source>
</evidence>
<feature type="transmembrane region" description="Helical" evidence="1">
    <location>
        <begin position="62"/>
        <end position="84"/>
    </location>
</feature>
<evidence type="ECO:0000313" key="25">
    <source>
        <dbReference type="Proteomes" id="UP000241783"/>
    </source>
</evidence>
<evidence type="ECO:0000313" key="6">
    <source>
        <dbReference type="EMBL" id="MRG74652.1"/>
    </source>
</evidence>
<evidence type="ECO:0000313" key="4">
    <source>
        <dbReference type="EMBL" id="MDV8947648.1"/>
    </source>
</evidence>
<dbReference type="EMBL" id="MWVS01000007">
    <property type="protein sequence ID" value="OPG89358.1"/>
    <property type="molecule type" value="Genomic_DNA"/>
</dbReference>
<reference evidence="11 20" key="7">
    <citation type="submission" date="2017-03" db="EMBL/GenBank/DDBJ databases">
        <title>Antibiotic resistance of probiotic microorganisms.</title>
        <authorList>
            <person name="Sanudo A.I."/>
            <person name="Olivares M."/>
            <person name="Banuelos O."/>
        </authorList>
    </citation>
    <scope>NUCLEOTIDE SEQUENCE [LARGE SCALE GENOMIC DNA]</scope>
    <source>
        <strain evidence="11 20">CECT8605</strain>
    </source>
</reference>
<dbReference type="Proteomes" id="UP000194219">
    <property type="component" value="Unassembled WGS sequence"/>
</dbReference>
<evidence type="ECO:0000313" key="24">
    <source>
        <dbReference type="Proteomes" id="UP000235484"/>
    </source>
</evidence>
<organism evidence="9 18">
    <name type="scientific">Limosilactobacillus reuteri</name>
    <name type="common">Lactobacillus reuteri</name>
    <dbReference type="NCBI Taxonomy" id="1598"/>
    <lineage>
        <taxon>Bacteria</taxon>
        <taxon>Bacillati</taxon>
        <taxon>Bacillota</taxon>
        <taxon>Bacilli</taxon>
        <taxon>Lactobacillales</taxon>
        <taxon>Lactobacillaceae</taxon>
        <taxon>Limosilactobacillus</taxon>
    </lineage>
</organism>
<evidence type="ECO:0000313" key="23">
    <source>
        <dbReference type="Proteomes" id="UP000195868"/>
    </source>
</evidence>
<evidence type="ECO:0008006" key="32">
    <source>
        <dbReference type="Google" id="ProtNLM"/>
    </source>
</evidence>
<evidence type="ECO:0000313" key="31">
    <source>
        <dbReference type="Proteomes" id="UP001286376"/>
    </source>
</evidence>
<reference evidence="14" key="9">
    <citation type="journal article" date="2018" name="BMC Genomics">
        <title>Whole genome sequencing and function prediction of 133 gut anaerobes isolated from chicken caecum in pure cultures.</title>
        <authorList>
            <person name="Medvecky M."/>
            <person name="Cejkova D."/>
            <person name="Polansky O."/>
            <person name="Karasova D."/>
            <person name="Kubasova T."/>
            <person name="Cizek A."/>
            <person name="Rychlik I."/>
        </authorList>
    </citation>
    <scope>NUCLEOTIDE SEQUENCE</scope>
    <source>
        <strain evidence="14">An71</strain>
    </source>
</reference>
<evidence type="ECO:0000313" key="9">
    <source>
        <dbReference type="EMBL" id="OCX48808.1"/>
    </source>
</evidence>
<keyword evidence="1" id="KW-0472">Membrane</keyword>
<dbReference type="EMBL" id="QGHV01000082">
    <property type="protein sequence ID" value="PWT36484.1"/>
    <property type="molecule type" value="Genomic_DNA"/>
</dbReference>
<evidence type="ECO:0000313" key="29">
    <source>
        <dbReference type="Proteomes" id="UP000452188"/>
    </source>
</evidence>
<evidence type="ECO:0000313" key="18">
    <source>
        <dbReference type="Proteomes" id="UP000095141"/>
    </source>
</evidence>
<reference evidence="23" key="8">
    <citation type="submission" date="2017-04" db="EMBL/GenBank/DDBJ databases">
        <title>Function of individual gut microbiota members based on whole genome sequencing of pure cultures obtained from chicken caecum.</title>
        <authorList>
            <person name="Medvecky M."/>
            <person name="Cejkova D."/>
            <person name="Polansky O."/>
            <person name="Karasova D."/>
            <person name="Kubasova T."/>
            <person name="Cizek A."/>
            <person name="Rychlik I."/>
        </authorList>
    </citation>
    <scope>NUCLEOTIDE SEQUENCE [LARGE SCALE GENOMIC DNA]</scope>
    <source>
        <strain evidence="23">An71</strain>
    </source>
</reference>
<reference evidence="3" key="15">
    <citation type="submission" date="2021-10" db="EMBL/GenBank/DDBJ databases">
        <title>Evolutionary history and lifestyle of the vertebrate symbiont Limosilactobacillus reuteri.</title>
        <authorList>
            <person name="Zheng J."/>
            <person name="Li F."/>
            <person name="Gaenzle M."/>
            <person name="Walter J."/>
        </authorList>
    </citation>
    <scope>NUCLEOTIDE SEQUENCE</scope>
    <source>
        <strain evidence="3">GQ_1_3_1</strain>
    </source>
</reference>
<dbReference type="Proteomes" id="UP000245735">
    <property type="component" value="Unassembled WGS sequence"/>
</dbReference>
<evidence type="ECO:0000313" key="10">
    <source>
        <dbReference type="EMBL" id="OJI10533.1"/>
    </source>
</evidence>
<evidence type="ECO:0000313" key="14">
    <source>
        <dbReference type="EMBL" id="OUN47068.1"/>
    </source>
</evidence>
<reference evidence="27 28" key="13">
    <citation type="submission" date="2019-11" db="EMBL/GenBank/DDBJ databases">
        <title>Draft genome sequence of 12 host-associated Lactobacillus reuteri rodent strains.</title>
        <authorList>
            <person name="Zhang S."/>
            <person name="Ozcam M."/>
            <person name="Van Pijkeren J.P."/>
        </authorList>
    </citation>
    <scope>NUCLEOTIDE SEQUENCE [LARGE SCALE GENOMIC DNA]</scope>
    <source>
        <strain evidence="6 29">6799jm-1</strain>
        <strain evidence="7 28">L1604-1</strain>
        <strain evidence="5 27">Rat19</strain>
    </source>
</reference>
<dbReference type="Proteomes" id="UP001198026">
    <property type="component" value="Unassembled WGS sequence"/>
</dbReference>
<sequence>MQNPFGNNNNDNQNPFNLNNLPLPPNYAKIVNDQGDIRIAKVGFSWTTLWFGPLPALFRADYYNFILMIVLTLDYALVALFFGLNALLQFPWPSVFFGFFYNMMYFRHLFTKGYRPADQRSRELLTRARYWKGN</sequence>
<reference evidence="16 26" key="10">
    <citation type="journal article" date="2018" name="Front. Microbiol.">
        <title>Comparative Genomics of the Herbivore Gut Symbiont Lactobacillus reuteri Reveals Genetic Diversity and Lifestyle Adaptation.</title>
        <authorList>
            <person name="Zhao J."/>
        </authorList>
    </citation>
    <scope>NUCLEOTIDE SEQUENCE</scope>
    <source>
        <strain evidence="17 26">LR10</strain>
        <strain evidence="16">LR9</strain>
    </source>
</reference>
<dbReference type="Proteomes" id="UP000095141">
    <property type="component" value="Unassembled WGS sequence"/>
</dbReference>
<reference evidence="10 19" key="6">
    <citation type="submission" date="2016-10" db="EMBL/GenBank/DDBJ databases">
        <title>Genome sequence of Lactobacillus reuteri 121, a source of glucan and fructan exopolysaccharides.</title>
        <authorList>
            <person name="Gangoiti J."/>
            <person name="Lammerts Van Bueren A."/>
            <person name="Dijkhuizen L."/>
        </authorList>
    </citation>
    <scope>NUCLEOTIDE SEQUENCE [LARGE SCALE GENOMIC DNA]</scope>
    <source>
        <strain evidence="10 19">121</strain>
    </source>
</reference>
<evidence type="ECO:0000313" key="13">
    <source>
        <dbReference type="EMBL" id="OTA85813.1"/>
    </source>
</evidence>
<evidence type="ECO:0000313" key="15">
    <source>
        <dbReference type="EMBL" id="PTM30648.1"/>
    </source>
</evidence>
<reference evidence="9 18" key="3">
    <citation type="submission" date="2016-08" db="EMBL/GenBank/DDBJ databases">
        <title>Probiotic bacterium isolated from chicken gut.</title>
        <authorList>
            <person name="Levy J.L."/>
            <person name="Hassan H.M."/>
            <person name="Mendoza M.A."/>
        </authorList>
    </citation>
    <scope>NUCLEOTIDE SEQUENCE [LARGE SCALE GENOMIC DNA]</scope>
    <source>
        <strain evidence="9 18">P43</strain>
    </source>
</reference>
<dbReference type="Proteomes" id="UP001286376">
    <property type="component" value="Unassembled WGS sequence"/>
</dbReference>
<dbReference type="Proteomes" id="UP000195868">
    <property type="component" value="Unassembled WGS sequence"/>
</dbReference>
<reference evidence="8 30" key="14">
    <citation type="submission" date="2020-04" db="EMBL/GenBank/DDBJ databases">
        <authorList>
            <person name="Hitch T.C.A."/>
            <person name="Wylensek D."/>
            <person name="Clavel T."/>
        </authorList>
    </citation>
    <scope>NUCLEOTIDE SEQUENCE [LARGE SCALE GENOMIC DNA]</scope>
    <source>
        <strain evidence="8 30">WCA-386-APC-4I</strain>
    </source>
</reference>
<dbReference type="EMBL" id="JAOTNP010000075">
    <property type="protein sequence ID" value="MDV8947648.1"/>
    <property type="molecule type" value="Genomic_DNA"/>
</dbReference>
<dbReference type="Proteomes" id="UP000194286">
    <property type="component" value="Unassembled WGS sequence"/>
</dbReference>
<dbReference type="Proteomes" id="UP000235484">
    <property type="component" value="Unassembled WGS sequence"/>
</dbReference>
<dbReference type="OrthoDB" id="5233at2"/>
<dbReference type="EMBL" id="JAJGWB010000150">
    <property type="protein sequence ID" value="MCC4478403.1"/>
    <property type="molecule type" value="Genomic_DNA"/>
</dbReference>
<reference evidence="4 31" key="16">
    <citation type="journal article" date="2022" name="Front. Cell. Infect. Microbiol.">
        <title>The probiotic and immunomodulation effects of Limosilactobacillus reuteri RGW1 isolated from calf feces.</title>
        <authorList>
            <person name="Huang K."/>
            <person name="Shi W."/>
            <person name="Yang B."/>
            <person name="Wang J."/>
        </authorList>
    </citation>
    <scope>NUCLEOTIDE SEQUENCE [LARGE SCALE GENOMIC DNA]</scope>
    <source>
        <strain evidence="4 31">RGW1</strain>
    </source>
</reference>
<dbReference type="PATRIC" id="fig|1598.93.peg.1222"/>
<accession>A0A098QU23</accession>
<proteinExistence type="predicted"/>
<evidence type="ECO:0000313" key="12">
    <source>
        <dbReference type="EMBL" id="OTA83821.1"/>
    </source>
</evidence>
<dbReference type="Proteomes" id="UP000189795">
    <property type="component" value="Unassembled WGS sequence"/>
</dbReference>
<dbReference type="AlphaFoldDB" id="A0A098QU23"/>
<evidence type="ECO:0000313" key="26">
    <source>
        <dbReference type="Proteomes" id="UP000245980"/>
    </source>
</evidence>
<dbReference type="EMBL" id="MIMV01000184">
    <property type="protein sequence ID" value="OTA85813.1"/>
    <property type="molecule type" value="Genomic_DNA"/>
</dbReference>
<dbReference type="Proteomes" id="UP000241783">
    <property type="component" value="Unassembled WGS sequence"/>
</dbReference>
<evidence type="ECO:0000313" key="2">
    <source>
        <dbReference type="EMBL" id="CUR41082.1"/>
    </source>
</evidence>
<reference evidence="12 22" key="4">
    <citation type="submission" date="2016-09" db="EMBL/GenBank/DDBJ databases">
        <title>Lactobacillus reuteri KLR3005, genome sequencing and assembly.</title>
        <authorList>
            <person name="Lee J.-Y."/>
            <person name="Kim E.B."/>
            <person name="Choi Y.-J."/>
        </authorList>
    </citation>
    <scope>NUCLEOTIDE SEQUENCE [LARGE SCALE GENOMIC DNA]</scope>
    <source>
        <strain evidence="12 22">KLR3005</strain>
    </source>
</reference>
<evidence type="ECO:0000313" key="8">
    <source>
        <dbReference type="EMBL" id="NME22710.1"/>
    </source>
</evidence>
<reference evidence="2" key="2">
    <citation type="submission" date="2015-10" db="EMBL/GenBank/DDBJ databases">
        <authorList>
            <person name="Gilbert D.G."/>
        </authorList>
    </citation>
    <scope>NUCLEOTIDE SEQUENCE [LARGE SCALE GENOMIC DNA]</scope>
    <source>
        <strain evidence="2">20-2</strain>
    </source>
</reference>
<evidence type="ECO:0000313" key="5">
    <source>
        <dbReference type="EMBL" id="MRG68834.1"/>
    </source>
</evidence>
<dbReference type="EMBL" id="QGHT01000015">
    <property type="protein sequence ID" value="PWT42033.1"/>
    <property type="molecule type" value="Genomic_DNA"/>
</dbReference>
<dbReference type="Proteomes" id="UP000430985">
    <property type="component" value="Unassembled WGS sequence"/>
</dbReference>
<evidence type="ECO:0000313" key="22">
    <source>
        <dbReference type="Proteomes" id="UP000194286"/>
    </source>
</evidence>
<evidence type="ECO:0000313" key="19">
    <source>
        <dbReference type="Proteomes" id="UP000184174"/>
    </source>
</evidence>
<dbReference type="EMBL" id="MKQH01000014">
    <property type="protein sequence ID" value="OJI10533.1"/>
    <property type="molecule type" value="Genomic_DNA"/>
</dbReference>
<dbReference type="Proteomes" id="UP000245980">
    <property type="component" value="Unassembled WGS sequence"/>
</dbReference>
<evidence type="ECO:0000313" key="11">
    <source>
        <dbReference type="EMBL" id="OPG89358.1"/>
    </source>
</evidence>